<evidence type="ECO:0000256" key="4">
    <source>
        <dbReference type="ARBA" id="ARBA00023145"/>
    </source>
</evidence>
<dbReference type="GO" id="GO:0016787">
    <property type="term" value="F:hydrolase activity"/>
    <property type="evidence" value="ECO:0007669"/>
    <property type="project" value="UniProtKB-KW"/>
</dbReference>
<comment type="caution">
    <text evidence="5">The sequence shown here is derived from an EMBL/GenBank/DDBJ whole genome shotgun (WGS) entry which is preliminary data.</text>
</comment>
<dbReference type="InterPro" id="IPR029055">
    <property type="entry name" value="Ntn_hydrolases_N"/>
</dbReference>
<dbReference type="SUPFAM" id="SSF56235">
    <property type="entry name" value="N-terminal nucleophile aminohydrolases (Ntn hydrolases)"/>
    <property type="match status" value="1"/>
</dbReference>
<accession>A0A917SW48</accession>
<keyword evidence="4" id="KW-0865">Zymogen</keyword>
<proteinExistence type="inferred from homology"/>
<reference evidence="5" key="1">
    <citation type="journal article" date="2014" name="Int. J. Syst. Evol. Microbiol.">
        <title>Complete genome sequence of Corynebacterium casei LMG S-19264T (=DSM 44701T), isolated from a smear-ripened cheese.</title>
        <authorList>
            <consortium name="US DOE Joint Genome Institute (JGI-PGF)"/>
            <person name="Walter F."/>
            <person name="Albersmeier A."/>
            <person name="Kalinowski J."/>
            <person name="Ruckert C."/>
        </authorList>
    </citation>
    <scope>NUCLEOTIDE SEQUENCE</scope>
    <source>
        <strain evidence="5">CGMCC 4.7308</strain>
    </source>
</reference>
<dbReference type="PRINTS" id="PR01210">
    <property type="entry name" value="GGTRANSPTASE"/>
</dbReference>
<dbReference type="Gene3D" id="3.60.20.40">
    <property type="match status" value="1"/>
</dbReference>
<evidence type="ECO:0000313" key="6">
    <source>
        <dbReference type="Proteomes" id="UP000655208"/>
    </source>
</evidence>
<dbReference type="RefSeq" id="WP_188941239.1">
    <property type="nucleotide sequence ID" value="NZ_BMNA01000003.1"/>
</dbReference>
<name>A0A917SW48_9ACTN</name>
<dbReference type="PANTHER" id="PTHR43199">
    <property type="entry name" value="GLUTATHIONE HYDROLASE"/>
    <property type="match status" value="1"/>
</dbReference>
<evidence type="ECO:0000313" key="5">
    <source>
        <dbReference type="EMBL" id="GGL99025.1"/>
    </source>
</evidence>
<reference evidence="5" key="2">
    <citation type="submission" date="2020-09" db="EMBL/GenBank/DDBJ databases">
        <authorList>
            <person name="Sun Q."/>
            <person name="Zhou Y."/>
        </authorList>
    </citation>
    <scope>NUCLEOTIDE SEQUENCE</scope>
    <source>
        <strain evidence="5">CGMCC 4.7308</strain>
    </source>
</reference>
<evidence type="ECO:0000256" key="2">
    <source>
        <dbReference type="ARBA" id="ARBA00022679"/>
    </source>
</evidence>
<dbReference type="InterPro" id="IPR051792">
    <property type="entry name" value="GGT_bact"/>
</dbReference>
<comment type="similarity">
    <text evidence="1">Belongs to the gamma-glutamyltransferase family.</text>
</comment>
<dbReference type="EMBL" id="BMNA01000003">
    <property type="protein sequence ID" value="GGL99025.1"/>
    <property type="molecule type" value="Genomic_DNA"/>
</dbReference>
<keyword evidence="2" id="KW-0808">Transferase</keyword>
<sequence length="525" mass="53149">MTELGSAGGLVVANDQRAADAGAAMLRAGGSAVDAAVAAAFALAVTEQHLSGLGGGAWLVGVDGGTGQAFEVTGPITAPRAATPDLFRPLGTDAPTGFYGWPPMQDDENIQGPRSIGVPGAVAALCLAHERRGRLPLPTVLEPAIALAADGHEVDWLASALTTAAAPELARFPATARRFLPGGLPLRGPATGPGQWLRQPELAATLEAVAAGGADAFYRGAPGRAIGDAVAAAGGVLDAADLAGYHARWAEPTQVRLGDVELAGPLYTGFPSTVQMLRSARQASPSASWAQRWAGPMSRAFADRFSSMSTDPDAGTPWQRLLAGGSAGGQDTGDSADTAARSGCTSHLTAVDRDGTVVALTQTVLDLFGSRWLEPATGVLLNDGMLYFDPRPERVNSVRAGLAGLAAVAPTVVRRSGRPVAAVGASGGRRIITAVAQVLDRLLDGADLASAVAAPRLHVESGQAWLDPRLGPGAAEELQALGVSPTVVAELPTTFTYARVNGVAATASGWTASGDDGKPLGLSAG</sequence>
<dbReference type="Pfam" id="PF01019">
    <property type="entry name" value="G_glu_transpept"/>
    <property type="match status" value="1"/>
</dbReference>
<protein>
    <submittedName>
        <fullName evidence="5">Gamma-glutamyltransferase</fullName>
    </submittedName>
</protein>
<dbReference type="PANTHER" id="PTHR43199:SF1">
    <property type="entry name" value="GLUTATHIONE HYDROLASE PROENZYME"/>
    <property type="match status" value="1"/>
</dbReference>
<keyword evidence="6" id="KW-1185">Reference proteome</keyword>
<dbReference type="Proteomes" id="UP000655208">
    <property type="component" value="Unassembled WGS sequence"/>
</dbReference>
<gene>
    <name evidence="5" type="ORF">GCM10011594_18760</name>
</gene>
<organism evidence="5 6">
    <name type="scientific">Nakamurella endophytica</name>
    <dbReference type="NCBI Taxonomy" id="1748367"/>
    <lineage>
        <taxon>Bacteria</taxon>
        <taxon>Bacillati</taxon>
        <taxon>Actinomycetota</taxon>
        <taxon>Actinomycetes</taxon>
        <taxon>Nakamurellales</taxon>
        <taxon>Nakamurellaceae</taxon>
        <taxon>Nakamurella</taxon>
    </lineage>
</organism>
<evidence type="ECO:0000256" key="3">
    <source>
        <dbReference type="ARBA" id="ARBA00022801"/>
    </source>
</evidence>
<dbReference type="InterPro" id="IPR043137">
    <property type="entry name" value="GGT_ssub_C"/>
</dbReference>
<dbReference type="GO" id="GO:0016740">
    <property type="term" value="F:transferase activity"/>
    <property type="evidence" value="ECO:0007669"/>
    <property type="project" value="UniProtKB-KW"/>
</dbReference>
<dbReference type="AlphaFoldDB" id="A0A917SW48"/>
<keyword evidence="3" id="KW-0378">Hydrolase</keyword>
<evidence type="ECO:0000256" key="1">
    <source>
        <dbReference type="ARBA" id="ARBA00009381"/>
    </source>
</evidence>